<evidence type="ECO:0000313" key="3">
    <source>
        <dbReference type="Proteomes" id="UP000069935"/>
    </source>
</evidence>
<organism evidence="2 3">
    <name type="scientific">Azospirillum thiophilum</name>
    <dbReference type="NCBI Taxonomy" id="528244"/>
    <lineage>
        <taxon>Bacteria</taxon>
        <taxon>Pseudomonadati</taxon>
        <taxon>Pseudomonadota</taxon>
        <taxon>Alphaproteobacteria</taxon>
        <taxon>Rhodospirillales</taxon>
        <taxon>Azospirillaceae</taxon>
        <taxon>Azospirillum</taxon>
    </lineage>
</organism>
<protein>
    <recommendedName>
        <fullName evidence="1">DUF427 domain-containing protein</fullName>
    </recommendedName>
</protein>
<dbReference type="InterPro" id="IPR038694">
    <property type="entry name" value="DUF427_sf"/>
</dbReference>
<gene>
    <name evidence="2" type="ORF">AL072_10215</name>
</gene>
<accession>A0AAC8VXB0</accession>
<dbReference type="PANTHER" id="PTHR34310:SF9">
    <property type="entry name" value="BLR5716 PROTEIN"/>
    <property type="match status" value="1"/>
</dbReference>
<dbReference type="RefSeq" id="WP_045580423.1">
    <property type="nucleotide sequence ID" value="NZ_CP012401.1"/>
</dbReference>
<keyword evidence="3" id="KW-1185">Reference proteome</keyword>
<reference evidence="3" key="1">
    <citation type="submission" date="2015-08" db="EMBL/GenBank/DDBJ databases">
        <title>Complete Genome Sequence of Azospirillum thiophilum BV-S.</title>
        <authorList>
            <person name="Fomenkov A."/>
            <person name="Vincze T."/>
            <person name="Grabovich M."/>
            <person name="Dubinina G."/>
            <person name="Orlova M."/>
            <person name="Belousova E."/>
            <person name="Roberts R.J."/>
        </authorList>
    </citation>
    <scope>NUCLEOTIDE SEQUENCE [LARGE SCALE GENOMIC DNA]</scope>
    <source>
        <strain evidence="3">BV-S</strain>
    </source>
</reference>
<dbReference type="PANTHER" id="PTHR34310">
    <property type="entry name" value="DUF427 DOMAIN PROTEIN (AFU_ORTHOLOGUE AFUA_3G02220)"/>
    <property type="match status" value="1"/>
</dbReference>
<dbReference type="Proteomes" id="UP000069935">
    <property type="component" value="Chromosome 1"/>
</dbReference>
<dbReference type="Pfam" id="PF04248">
    <property type="entry name" value="NTP_transf_9"/>
    <property type="match status" value="1"/>
</dbReference>
<dbReference type="InterPro" id="IPR007361">
    <property type="entry name" value="DUF427"/>
</dbReference>
<feature type="domain" description="DUF427" evidence="1">
    <location>
        <begin position="30"/>
        <end position="116"/>
    </location>
</feature>
<dbReference type="KEGG" id="ati:AL072_10215"/>
<proteinExistence type="predicted"/>
<dbReference type="EMBL" id="CP012401">
    <property type="protein sequence ID" value="ALG71220.1"/>
    <property type="molecule type" value="Genomic_DNA"/>
</dbReference>
<evidence type="ECO:0000259" key="1">
    <source>
        <dbReference type="Pfam" id="PF04248"/>
    </source>
</evidence>
<evidence type="ECO:0000313" key="2">
    <source>
        <dbReference type="EMBL" id="ALG71220.1"/>
    </source>
</evidence>
<sequence length="124" mass="13747">MIDRKILTPDANHPIAITRCPSMVIVTKGSLHIAKTRGALTLAEASYPPVQYIPRRDVDMSLLERSQHITYCPYKGEANYYSIPALGESGLNSVWTYETPFEAVGDIAGCLAFYPDRVSIELVD</sequence>
<dbReference type="AlphaFoldDB" id="A0AAC8VXB0"/>
<dbReference type="Gene3D" id="2.170.150.40">
    <property type="entry name" value="Domain of unknown function (DUF427)"/>
    <property type="match status" value="1"/>
</dbReference>
<reference evidence="2 3" key="2">
    <citation type="journal article" date="2016" name="Genome Announc.">
        <title>Complete Genome Sequence of a Strain of Azospirillum thiophilum Isolated from a Sulfide Spring.</title>
        <authorList>
            <person name="Fomenkov A."/>
            <person name="Vincze T."/>
            <person name="Grabovich M."/>
            <person name="Anton B.P."/>
            <person name="Dubinina G."/>
            <person name="Orlova M."/>
            <person name="Belousova E."/>
            <person name="Roberts R.J."/>
        </authorList>
    </citation>
    <scope>NUCLEOTIDE SEQUENCE [LARGE SCALE GENOMIC DNA]</scope>
    <source>
        <strain evidence="2 3">BV-S</strain>
    </source>
</reference>
<name>A0AAC8VXB0_9PROT</name>